<name>A0A934UMZ0_9SPHI</name>
<accession>A0A934UMZ0</accession>
<dbReference type="AlphaFoldDB" id="A0A934UMZ0"/>
<proteinExistence type="predicted"/>
<keyword evidence="2" id="KW-1185">Reference proteome</keyword>
<evidence type="ECO:0000313" key="1">
    <source>
        <dbReference type="EMBL" id="MBK0379371.1"/>
    </source>
</evidence>
<dbReference type="Proteomes" id="UP000613193">
    <property type="component" value="Unassembled WGS sequence"/>
</dbReference>
<organism evidence="1 2">
    <name type="scientific">Mucilaginibacter segetis</name>
    <dbReference type="NCBI Taxonomy" id="2793071"/>
    <lineage>
        <taxon>Bacteria</taxon>
        <taxon>Pseudomonadati</taxon>
        <taxon>Bacteroidota</taxon>
        <taxon>Sphingobacteriia</taxon>
        <taxon>Sphingobacteriales</taxon>
        <taxon>Sphingobacteriaceae</taxon>
        <taxon>Mucilaginibacter</taxon>
    </lineage>
</organism>
<protein>
    <submittedName>
        <fullName evidence="1">Uncharacterized protein</fullName>
    </submittedName>
</protein>
<dbReference type="EMBL" id="JAEHFW010000001">
    <property type="protein sequence ID" value="MBK0379371.1"/>
    <property type="molecule type" value="Genomic_DNA"/>
</dbReference>
<gene>
    <name evidence="1" type="ORF">I5M19_08640</name>
</gene>
<sequence>MKKKSKNRIVKINVKGDQWKIQQLFGELAVRLDRLPDADEVKRNPLRSAPAGLTEMIF</sequence>
<dbReference type="RefSeq" id="WP_200065804.1">
    <property type="nucleotide sequence ID" value="NZ_JAEHFW010000001.1"/>
</dbReference>
<reference evidence="1" key="1">
    <citation type="submission" date="2020-12" db="EMBL/GenBank/DDBJ databases">
        <title>Bacterial novel species Mucilaginibacter sp. SD-g isolated from soil.</title>
        <authorList>
            <person name="Jung H.-Y."/>
        </authorList>
    </citation>
    <scope>NUCLEOTIDE SEQUENCE</scope>
    <source>
        <strain evidence="1">SD-g</strain>
    </source>
</reference>
<comment type="caution">
    <text evidence="1">The sequence shown here is derived from an EMBL/GenBank/DDBJ whole genome shotgun (WGS) entry which is preliminary data.</text>
</comment>
<evidence type="ECO:0000313" key="2">
    <source>
        <dbReference type="Proteomes" id="UP000613193"/>
    </source>
</evidence>